<dbReference type="EMBL" id="JAHLQT010019690">
    <property type="protein sequence ID" value="KAG7168651.1"/>
    <property type="molecule type" value="Genomic_DNA"/>
</dbReference>
<reference evidence="1" key="1">
    <citation type="journal article" date="2021" name="Sci. Adv.">
        <title>The American lobster genome reveals insights on longevity, neural, and immune adaptations.</title>
        <authorList>
            <person name="Polinski J.M."/>
            <person name="Zimin A.V."/>
            <person name="Clark K.F."/>
            <person name="Kohn A.B."/>
            <person name="Sadowski N."/>
            <person name="Timp W."/>
            <person name="Ptitsyn A."/>
            <person name="Khanna P."/>
            <person name="Romanova D.Y."/>
            <person name="Williams P."/>
            <person name="Greenwood S.J."/>
            <person name="Moroz L.L."/>
            <person name="Walt D.R."/>
            <person name="Bodnar A.G."/>
        </authorList>
    </citation>
    <scope>NUCLEOTIDE SEQUENCE</scope>
    <source>
        <strain evidence="1">GMGI-L3</strain>
    </source>
</reference>
<keyword evidence="2" id="KW-1185">Reference proteome</keyword>
<name>A0A8J5MYX7_HOMAM</name>
<protein>
    <submittedName>
        <fullName evidence="1">Uncharacterized protein</fullName>
    </submittedName>
</protein>
<organism evidence="1 2">
    <name type="scientific">Homarus americanus</name>
    <name type="common">American lobster</name>
    <dbReference type="NCBI Taxonomy" id="6706"/>
    <lineage>
        <taxon>Eukaryota</taxon>
        <taxon>Metazoa</taxon>
        <taxon>Ecdysozoa</taxon>
        <taxon>Arthropoda</taxon>
        <taxon>Crustacea</taxon>
        <taxon>Multicrustacea</taxon>
        <taxon>Malacostraca</taxon>
        <taxon>Eumalacostraca</taxon>
        <taxon>Eucarida</taxon>
        <taxon>Decapoda</taxon>
        <taxon>Pleocyemata</taxon>
        <taxon>Astacidea</taxon>
        <taxon>Nephropoidea</taxon>
        <taxon>Nephropidae</taxon>
        <taxon>Homarus</taxon>
    </lineage>
</organism>
<evidence type="ECO:0000313" key="1">
    <source>
        <dbReference type="EMBL" id="KAG7168651.1"/>
    </source>
</evidence>
<gene>
    <name evidence="1" type="ORF">Hamer_G025539</name>
</gene>
<accession>A0A8J5MYX7</accession>
<evidence type="ECO:0000313" key="2">
    <source>
        <dbReference type="Proteomes" id="UP000747542"/>
    </source>
</evidence>
<dbReference type="Proteomes" id="UP000747542">
    <property type="component" value="Unassembled WGS sequence"/>
</dbReference>
<comment type="caution">
    <text evidence="1">The sequence shown here is derived from an EMBL/GenBank/DDBJ whole genome shotgun (WGS) entry which is preliminary data.</text>
</comment>
<sequence length="109" mass="12642">MEAFETALLTAIWYKILTRFNATSLSLQKVETDLLSVVKLYESLISFVSEMRQSQIDEIEDQARALAEPVYTETTQRTKRENISLMNQLALKLNLIHVRSSRWTISTPY</sequence>
<dbReference type="AlphaFoldDB" id="A0A8J5MYX7"/>
<proteinExistence type="predicted"/>